<evidence type="ECO:0000313" key="2">
    <source>
        <dbReference type="Proteomes" id="UP000280346"/>
    </source>
</evidence>
<dbReference type="Gene3D" id="2.160.10.10">
    <property type="entry name" value="Hexapeptide repeat proteins"/>
    <property type="match status" value="1"/>
</dbReference>
<accession>A0A433J1X1</accession>
<dbReference type="InterPro" id="IPR001451">
    <property type="entry name" value="Hexapep"/>
</dbReference>
<dbReference type="EMBL" id="RZIJ01000027">
    <property type="protein sequence ID" value="RUQ65097.1"/>
    <property type="molecule type" value="Genomic_DNA"/>
</dbReference>
<dbReference type="CDD" id="cd04645">
    <property type="entry name" value="LbH_gamma_CA_like"/>
    <property type="match status" value="1"/>
</dbReference>
<dbReference type="InterPro" id="IPR011004">
    <property type="entry name" value="Trimer_LpxA-like_sf"/>
</dbReference>
<evidence type="ECO:0000313" key="1">
    <source>
        <dbReference type="EMBL" id="RUQ65097.1"/>
    </source>
</evidence>
<dbReference type="PANTHER" id="PTHR13061:SF29">
    <property type="entry name" value="GAMMA CARBONIC ANHYDRASE-LIKE 1, MITOCHONDRIAL-RELATED"/>
    <property type="match status" value="1"/>
</dbReference>
<gene>
    <name evidence="1" type="ORF">EJ913_25460</name>
</gene>
<dbReference type="Proteomes" id="UP000280346">
    <property type="component" value="Unassembled WGS sequence"/>
</dbReference>
<reference evidence="1 2" key="1">
    <citation type="submission" date="2018-12" db="EMBL/GenBank/DDBJ databases">
        <authorList>
            <person name="Yang Y."/>
        </authorList>
    </citation>
    <scope>NUCLEOTIDE SEQUENCE [LARGE SCALE GENOMIC DNA]</scope>
    <source>
        <strain evidence="1 2">GSF71</strain>
    </source>
</reference>
<dbReference type="AlphaFoldDB" id="A0A433J1X1"/>
<protein>
    <submittedName>
        <fullName evidence="1">Gamma carbonic anhydrase family protein</fullName>
    </submittedName>
</protein>
<dbReference type="SUPFAM" id="SSF51161">
    <property type="entry name" value="Trimeric LpxA-like enzymes"/>
    <property type="match status" value="1"/>
</dbReference>
<dbReference type="RefSeq" id="WP_127003221.1">
    <property type="nucleotide sequence ID" value="NZ_CP173192.1"/>
</dbReference>
<dbReference type="InterPro" id="IPR050484">
    <property type="entry name" value="Transf_Hexapept/Carb_Anhydrase"/>
</dbReference>
<name>A0A433J1X1_9PROT</name>
<dbReference type="OrthoDB" id="9803036at2"/>
<comment type="caution">
    <text evidence="1">The sequence shown here is derived from an EMBL/GenBank/DDBJ whole genome shotgun (WGS) entry which is preliminary data.</text>
</comment>
<proteinExistence type="predicted"/>
<dbReference type="PANTHER" id="PTHR13061">
    <property type="entry name" value="DYNACTIN SUBUNIT P25"/>
    <property type="match status" value="1"/>
</dbReference>
<organism evidence="1 2">
    <name type="scientific">Azospirillum doebereinerae</name>
    <dbReference type="NCBI Taxonomy" id="92933"/>
    <lineage>
        <taxon>Bacteria</taxon>
        <taxon>Pseudomonadati</taxon>
        <taxon>Pseudomonadota</taxon>
        <taxon>Alphaproteobacteria</taxon>
        <taxon>Rhodospirillales</taxon>
        <taxon>Azospirillaceae</taxon>
        <taxon>Azospirillum</taxon>
    </lineage>
</organism>
<dbReference type="InterPro" id="IPR047324">
    <property type="entry name" value="LbH_gamma_CA-like"/>
</dbReference>
<sequence length="175" mass="18400">MPIYDLDDFHPDIASDVAWIAPDAVIAGHVRLRSDSSVWFGAIIRGDNELIDVGTGSNLQDGAVLHSDPGFPLTIAENCTIGHRAILHGCTIGATTTIGMGATILNGAVIGRNCIVGANALVTEGKVIPDNSLVVGAPGKVVRQLDEAAVAKLLETARHYVRNGRRFATGLQRRG</sequence>
<keyword evidence="2" id="KW-1185">Reference proteome</keyword>
<dbReference type="Pfam" id="PF00132">
    <property type="entry name" value="Hexapep"/>
    <property type="match status" value="1"/>
</dbReference>